<proteinExistence type="predicted"/>
<name>A0A9Q3E2T9_9BASI</name>
<accession>A0A9Q3E2T9</accession>
<feature type="compositionally biased region" description="Polar residues" evidence="1">
    <location>
        <begin position="1"/>
        <end position="17"/>
    </location>
</feature>
<dbReference type="Proteomes" id="UP000765509">
    <property type="component" value="Unassembled WGS sequence"/>
</dbReference>
<protein>
    <submittedName>
        <fullName evidence="2">Uncharacterized protein</fullName>
    </submittedName>
</protein>
<gene>
    <name evidence="2" type="ORF">O181_050002</name>
</gene>
<dbReference type="AlphaFoldDB" id="A0A9Q3E2T9"/>
<sequence>MRRNWNNVSESLTQSNYFPDASERDENLGSTQIFYNLRRERNLNQRISGSNPSHREILAYVRANMIQEHQGMEEVILYSPQQSSSYRTQTFKESVFRPLK</sequence>
<evidence type="ECO:0000256" key="1">
    <source>
        <dbReference type="SAM" id="MobiDB-lite"/>
    </source>
</evidence>
<organism evidence="2 3">
    <name type="scientific">Austropuccinia psidii MF-1</name>
    <dbReference type="NCBI Taxonomy" id="1389203"/>
    <lineage>
        <taxon>Eukaryota</taxon>
        <taxon>Fungi</taxon>
        <taxon>Dikarya</taxon>
        <taxon>Basidiomycota</taxon>
        <taxon>Pucciniomycotina</taxon>
        <taxon>Pucciniomycetes</taxon>
        <taxon>Pucciniales</taxon>
        <taxon>Sphaerophragmiaceae</taxon>
        <taxon>Austropuccinia</taxon>
    </lineage>
</organism>
<evidence type="ECO:0000313" key="2">
    <source>
        <dbReference type="EMBL" id="MBW0510287.1"/>
    </source>
</evidence>
<dbReference type="EMBL" id="AVOT02021460">
    <property type="protein sequence ID" value="MBW0510287.1"/>
    <property type="molecule type" value="Genomic_DNA"/>
</dbReference>
<evidence type="ECO:0000313" key="3">
    <source>
        <dbReference type="Proteomes" id="UP000765509"/>
    </source>
</evidence>
<comment type="caution">
    <text evidence="2">The sequence shown here is derived from an EMBL/GenBank/DDBJ whole genome shotgun (WGS) entry which is preliminary data.</text>
</comment>
<reference evidence="2" key="1">
    <citation type="submission" date="2021-03" db="EMBL/GenBank/DDBJ databases">
        <title>Draft genome sequence of rust myrtle Austropuccinia psidii MF-1, a brazilian biotype.</title>
        <authorList>
            <person name="Quecine M.C."/>
            <person name="Pachon D.M.R."/>
            <person name="Bonatelli M.L."/>
            <person name="Correr F.H."/>
            <person name="Franceschini L.M."/>
            <person name="Leite T.F."/>
            <person name="Margarido G.R.A."/>
            <person name="Almeida C.A."/>
            <person name="Ferrarezi J.A."/>
            <person name="Labate C.A."/>
        </authorList>
    </citation>
    <scope>NUCLEOTIDE SEQUENCE</scope>
    <source>
        <strain evidence="2">MF-1</strain>
    </source>
</reference>
<keyword evidence="3" id="KW-1185">Reference proteome</keyword>
<feature type="region of interest" description="Disordered" evidence="1">
    <location>
        <begin position="1"/>
        <end position="24"/>
    </location>
</feature>